<gene>
    <name evidence="1" type="ORF">HYFRA_00012377</name>
</gene>
<dbReference type="AlphaFoldDB" id="A0A9N9L934"/>
<accession>A0A9N9L934</accession>
<dbReference type="OrthoDB" id="10422155at2759"/>
<comment type="caution">
    <text evidence="1">The sequence shown here is derived from an EMBL/GenBank/DDBJ whole genome shotgun (WGS) entry which is preliminary data.</text>
</comment>
<evidence type="ECO:0000313" key="1">
    <source>
        <dbReference type="EMBL" id="CAG8960303.1"/>
    </source>
</evidence>
<organism evidence="1 2">
    <name type="scientific">Hymenoscyphus fraxineus</name>
    <dbReference type="NCBI Taxonomy" id="746836"/>
    <lineage>
        <taxon>Eukaryota</taxon>
        <taxon>Fungi</taxon>
        <taxon>Dikarya</taxon>
        <taxon>Ascomycota</taxon>
        <taxon>Pezizomycotina</taxon>
        <taxon>Leotiomycetes</taxon>
        <taxon>Helotiales</taxon>
        <taxon>Helotiaceae</taxon>
        <taxon>Hymenoscyphus</taxon>
    </lineage>
</organism>
<dbReference type="EMBL" id="CAJVRL010000098">
    <property type="protein sequence ID" value="CAG8960303.1"/>
    <property type="molecule type" value="Genomic_DNA"/>
</dbReference>
<reference evidence="1" key="1">
    <citation type="submission" date="2021-07" db="EMBL/GenBank/DDBJ databases">
        <authorList>
            <person name="Durling M."/>
        </authorList>
    </citation>
    <scope>NUCLEOTIDE SEQUENCE</scope>
</reference>
<dbReference type="Proteomes" id="UP000696280">
    <property type="component" value="Unassembled WGS sequence"/>
</dbReference>
<keyword evidence="2" id="KW-1185">Reference proteome</keyword>
<protein>
    <submittedName>
        <fullName evidence="1">Uncharacterized protein</fullName>
    </submittedName>
</protein>
<proteinExistence type="predicted"/>
<name>A0A9N9L934_9HELO</name>
<sequence length="254" mass="28782">MHDACAMISAGNLRETLSNRLAQYRAKIMKYNETILDRELAKQQIDKESERKSNIASILEELWGGDRRVVLQKDIRKVSDLYQLIPDGTVPLRDPESQSKTFLRLEAELNQTIVESHRPISLPDEIKVFASLTGGLVGPGFAMLQETTVVTALLPSCFEVKSPDSLPNATGLLAKYGWEFLAGFQWGGSGHEGTSHVVYGICTNKDEHHFEKAETLGWLYVMTYSYDQVEVYKYLDEFVEDYTEAYAEMCEHWG</sequence>
<evidence type="ECO:0000313" key="2">
    <source>
        <dbReference type="Proteomes" id="UP000696280"/>
    </source>
</evidence>